<protein>
    <submittedName>
        <fullName evidence="1">Uncharacterized protein</fullName>
    </submittedName>
</protein>
<reference evidence="1 2" key="1">
    <citation type="submission" date="2016-10" db="EMBL/GenBank/DDBJ databases">
        <title>Draft genome sequences of four alkaliphilic bacteria belonging to the Anaerobacillus genus.</title>
        <authorList>
            <person name="Bassil N.M."/>
            <person name="Lloyd J.R."/>
        </authorList>
    </citation>
    <scope>NUCLEOTIDE SEQUENCE [LARGE SCALE GENOMIC DNA]</scope>
    <source>
        <strain evidence="1 2">DSM 18345</strain>
    </source>
</reference>
<accession>A0A1S2M127</accession>
<organism evidence="1 2">
    <name type="scientific">Anaerobacillus alkalilacustris</name>
    <dbReference type="NCBI Taxonomy" id="393763"/>
    <lineage>
        <taxon>Bacteria</taxon>
        <taxon>Bacillati</taxon>
        <taxon>Bacillota</taxon>
        <taxon>Bacilli</taxon>
        <taxon>Bacillales</taxon>
        <taxon>Bacillaceae</taxon>
        <taxon>Anaerobacillus</taxon>
    </lineage>
</organism>
<proteinExistence type="predicted"/>
<dbReference type="InterPro" id="IPR014825">
    <property type="entry name" value="DNA_alkylation"/>
</dbReference>
<dbReference type="AlphaFoldDB" id="A0A1S2M127"/>
<evidence type="ECO:0000313" key="2">
    <source>
        <dbReference type="Proteomes" id="UP000179524"/>
    </source>
</evidence>
<keyword evidence="2" id="KW-1185">Reference proteome</keyword>
<dbReference type="Proteomes" id="UP000179524">
    <property type="component" value="Unassembled WGS sequence"/>
</dbReference>
<dbReference type="Pfam" id="PF08713">
    <property type="entry name" value="DNA_alkylation"/>
    <property type="match status" value="1"/>
</dbReference>
<name>A0A1S2M127_9BACI</name>
<gene>
    <name evidence="1" type="ORF">BKP37_02455</name>
</gene>
<comment type="caution">
    <text evidence="1">The sequence shown here is derived from an EMBL/GenBank/DDBJ whole genome shotgun (WGS) entry which is preliminary data.</text>
</comment>
<evidence type="ECO:0000313" key="1">
    <source>
        <dbReference type="EMBL" id="OIJ17385.1"/>
    </source>
</evidence>
<dbReference type="EMBL" id="MLQR01000001">
    <property type="protein sequence ID" value="OIJ17385.1"/>
    <property type="molecule type" value="Genomic_DNA"/>
</dbReference>
<dbReference type="Gene3D" id="1.25.10.90">
    <property type="match status" value="1"/>
</dbReference>
<sequence length="84" mass="9941">MLSDAEAHRFRSKTDRYEQFFQCLSPIGGRLALFLREAGKKVEDRLKQFLDKYAATMPRVTLRYANEKLDKRTKKHYMTLGKLI</sequence>